<evidence type="ECO:0000256" key="1">
    <source>
        <dbReference type="ARBA" id="ARBA00004141"/>
    </source>
</evidence>
<evidence type="ECO:0000259" key="8">
    <source>
        <dbReference type="Pfam" id="PF02397"/>
    </source>
</evidence>
<name>A0A9X1NHX3_9ACTN</name>
<dbReference type="EMBL" id="JAJOMB010000021">
    <property type="protein sequence ID" value="MCD5315362.1"/>
    <property type="molecule type" value="Genomic_DNA"/>
</dbReference>
<feature type="domain" description="Bacterial sugar transferase" evidence="8">
    <location>
        <begin position="316"/>
        <end position="504"/>
    </location>
</feature>
<evidence type="ECO:0000256" key="3">
    <source>
        <dbReference type="ARBA" id="ARBA00022679"/>
    </source>
</evidence>
<dbReference type="Proteomes" id="UP001138997">
    <property type="component" value="Unassembled WGS sequence"/>
</dbReference>
<dbReference type="Gene3D" id="3.40.50.720">
    <property type="entry name" value="NAD(P)-binding Rossmann-like Domain"/>
    <property type="match status" value="1"/>
</dbReference>
<comment type="caution">
    <text evidence="9">The sequence shown here is derived from an EMBL/GenBank/DDBJ whole genome shotgun (WGS) entry which is preliminary data.</text>
</comment>
<comment type="similarity">
    <text evidence="2">Belongs to the bacterial sugar transferase family.</text>
</comment>
<feature type="transmembrane region" description="Helical" evidence="7">
    <location>
        <begin position="58"/>
        <end position="77"/>
    </location>
</feature>
<keyword evidence="5 7" id="KW-1133">Transmembrane helix</keyword>
<gene>
    <name evidence="9" type="ORF">LR394_31125</name>
</gene>
<reference evidence="9" key="1">
    <citation type="submission" date="2021-11" db="EMBL/GenBank/DDBJ databases">
        <title>Streptomyces corallinus and Kineosporia corallina sp. nov., two new coral-derived marine actinobacteria.</title>
        <authorList>
            <person name="Buangrab K."/>
            <person name="Sutthacheep M."/>
            <person name="Yeemin T."/>
            <person name="Harunari E."/>
            <person name="Igarashi Y."/>
            <person name="Sripreechasak P."/>
            <person name="Kanchanasin P."/>
            <person name="Tanasupawat S."/>
            <person name="Phongsopitanun W."/>
        </authorList>
    </citation>
    <scope>NUCLEOTIDE SEQUENCE</scope>
    <source>
        <strain evidence="9">JCM 31032</strain>
    </source>
</reference>
<evidence type="ECO:0000256" key="2">
    <source>
        <dbReference type="ARBA" id="ARBA00006464"/>
    </source>
</evidence>
<comment type="subcellular location">
    <subcellularLocation>
        <location evidence="1">Membrane</location>
        <topology evidence="1">Multi-pass membrane protein</topology>
    </subcellularLocation>
</comment>
<dbReference type="GO" id="GO:0016780">
    <property type="term" value="F:phosphotransferase activity, for other substituted phosphate groups"/>
    <property type="evidence" value="ECO:0007669"/>
    <property type="project" value="TreeGrafter"/>
</dbReference>
<keyword evidence="4 7" id="KW-0812">Transmembrane</keyword>
<dbReference type="Pfam" id="PF13727">
    <property type="entry name" value="CoA_binding_3"/>
    <property type="match status" value="1"/>
</dbReference>
<dbReference type="PANTHER" id="PTHR30576:SF10">
    <property type="entry name" value="SLL5057 PROTEIN"/>
    <property type="match status" value="1"/>
</dbReference>
<evidence type="ECO:0000256" key="4">
    <source>
        <dbReference type="ARBA" id="ARBA00022692"/>
    </source>
</evidence>
<evidence type="ECO:0000313" key="9">
    <source>
        <dbReference type="EMBL" id="MCD5315362.1"/>
    </source>
</evidence>
<evidence type="ECO:0000313" key="10">
    <source>
        <dbReference type="Proteomes" id="UP001138997"/>
    </source>
</evidence>
<feature type="transmembrane region" description="Helical" evidence="7">
    <location>
        <begin position="122"/>
        <end position="140"/>
    </location>
</feature>
<dbReference type="Pfam" id="PF02397">
    <property type="entry name" value="Bac_transf"/>
    <property type="match status" value="1"/>
</dbReference>
<dbReference type="PANTHER" id="PTHR30576">
    <property type="entry name" value="COLANIC BIOSYNTHESIS UDP-GLUCOSE LIPID CARRIER TRANSFERASE"/>
    <property type="match status" value="1"/>
</dbReference>
<evidence type="ECO:0000256" key="7">
    <source>
        <dbReference type="SAM" id="Phobius"/>
    </source>
</evidence>
<accession>A0A9X1NHX3</accession>
<proteinExistence type="inferred from homology"/>
<dbReference type="GO" id="GO:0016020">
    <property type="term" value="C:membrane"/>
    <property type="evidence" value="ECO:0007669"/>
    <property type="project" value="UniProtKB-SubCell"/>
</dbReference>
<sequence length="509" mass="55071">MAVMEPRGRSLRQLDEVVPIAAAPPLARGSRPVSATGRHVGLGGSVEPDTLMRRYQHYALAGDFLASLLAGLLALFARFGAPAGAYLQLSLTLPVLWVLIIAGQRGYERRFLGTGTEEFRRVLQGGLVMFCAIAVVSYGLRSEVARGYVFLAIPATVLFTLLVRRQLRSWIYRLRARGLALQRVLVVGRADVVVSVIEKLDNEPQHGLVPVGACVPLAGAEVSHVQDVPVVGDPGRVLDAVEDTGAHVVAVVSHPDLSGQALRRLSWALEERGVELIVSPGIIEVAGPRLSIRPIAGLSLLHLERPSGNGGRMLGKLAFDRIVGTLLTVLALPVLAAIAIGVKLTSPGPVLYRQTRVGAGGREFTMLKFRSMVVDADGRRAALMALSDGNGVLFKLRRDPRVTRFGAVLRRFSLDELPQLLNVVRGDMSLVGPRPPLPEEVAGYSADAARRLKVRPGLTGLWQVSGRSDLNWEESLRLDLRYTDNWSIALDLSILWRTLRAVVKGAGAY</sequence>
<evidence type="ECO:0000256" key="5">
    <source>
        <dbReference type="ARBA" id="ARBA00022989"/>
    </source>
</evidence>
<protein>
    <submittedName>
        <fullName evidence="9">Sugar transferase</fullName>
    </submittedName>
</protein>
<feature type="transmembrane region" description="Helical" evidence="7">
    <location>
        <begin position="146"/>
        <end position="163"/>
    </location>
</feature>
<keyword evidence="10" id="KW-1185">Reference proteome</keyword>
<dbReference type="AlphaFoldDB" id="A0A9X1NHX3"/>
<dbReference type="RefSeq" id="WP_231448164.1">
    <property type="nucleotide sequence ID" value="NZ_JAJOMB010000021.1"/>
</dbReference>
<feature type="transmembrane region" description="Helical" evidence="7">
    <location>
        <begin position="83"/>
        <end position="102"/>
    </location>
</feature>
<keyword evidence="6 7" id="KW-0472">Membrane</keyword>
<evidence type="ECO:0000256" key="6">
    <source>
        <dbReference type="ARBA" id="ARBA00023136"/>
    </source>
</evidence>
<dbReference type="InterPro" id="IPR017475">
    <property type="entry name" value="EPS_sugar_tfrase"/>
</dbReference>
<organism evidence="9 10">
    <name type="scientific">Kineosporia babensis</name>
    <dbReference type="NCBI Taxonomy" id="499548"/>
    <lineage>
        <taxon>Bacteria</taxon>
        <taxon>Bacillati</taxon>
        <taxon>Actinomycetota</taxon>
        <taxon>Actinomycetes</taxon>
        <taxon>Kineosporiales</taxon>
        <taxon>Kineosporiaceae</taxon>
        <taxon>Kineosporia</taxon>
    </lineage>
</organism>
<dbReference type="NCBIfam" id="TIGR03025">
    <property type="entry name" value="EPS_sugtrans"/>
    <property type="match status" value="1"/>
</dbReference>
<keyword evidence="3 9" id="KW-0808">Transferase</keyword>
<feature type="transmembrane region" description="Helical" evidence="7">
    <location>
        <begin position="322"/>
        <end position="342"/>
    </location>
</feature>
<dbReference type="InterPro" id="IPR003362">
    <property type="entry name" value="Bact_transf"/>
</dbReference>